<evidence type="ECO:0000313" key="1">
    <source>
        <dbReference type="EMBL" id="AXV08570.1"/>
    </source>
</evidence>
<name>A0A346Y273_9ACTN</name>
<dbReference type="Pfam" id="PF04122">
    <property type="entry name" value="CW_binding_2"/>
    <property type="match status" value="2"/>
</dbReference>
<dbReference type="PANTHER" id="PTHR30032">
    <property type="entry name" value="N-ACETYLMURAMOYL-L-ALANINE AMIDASE-RELATED"/>
    <property type="match status" value="1"/>
</dbReference>
<dbReference type="Proteomes" id="UP000264006">
    <property type="component" value="Chromosome"/>
</dbReference>
<keyword evidence="2" id="KW-1185">Reference proteome</keyword>
<protein>
    <submittedName>
        <fullName evidence="1">Alkaline phosphatase</fullName>
    </submittedName>
</protein>
<gene>
    <name evidence="1" type="ORF">DVS28_a3898</name>
</gene>
<dbReference type="PANTHER" id="PTHR30032:SF1">
    <property type="entry name" value="N-ACETYLMURAMOYL-L-ALANINE AMIDASE LYTC"/>
    <property type="match status" value="1"/>
</dbReference>
<dbReference type="KEGG" id="euz:DVS28_a3898"/>
<evidence type="ECO:0000313" key="2">
    <source>
        <dbReference type="Proteomes" id="UP000264006"/>
    </source>
</evidence>
<organism evidence="1 2">
    <name type="scientific">Euzebya pacifica</name>
    <dbReference type="NCBI Taxonomy" id="1608957"/>
    <lineage>
        <taxon>Bacteria</taxon>
        <taxon>Bacillati</taxon>
        <taxon>Actinomycetota</taxon>
        <taxon>Nitriliruptoria</taxon>
        <taxon>Euzebyales</taxon>
    </lineage>
</organism>
<dbReference type="EMBL" id="CP031165">
    <property type="protein sequence ID" value="AXV08570.1"/>
    <property type="molecule type" value="Genomic_DNA"/>
</dbReference>
<dbReference type="InterPro" id="IPR007253">
    <property type="entry name" value="Cell_wall-bd_2"/>
</dbReference>
<accession>A0A346Y273</accession>
<dbReference type="Gene3D" id="3.40.50.12090">
    <property type="match status" value="1"/>
</dbReference>
<sequence length="332" mass="33054">MLFALAGPALAQDSPSPIVSGPTTVDEAVAWSQATFADGSAPDVILARDDNFPDSLGAGAVQAALEAPLLLTNSTLLSPQTAAEMTRLGAERVIILGGEEAVGPTVVTELELLGVETERVGGSTRALTAVAIIERFFPNATAVVVARADAAEGNPTSAFADSIVTAAVSAVAHVPILLTNSDTLLPETGDALAALPIENIIVAGGTDAISDAVVDDIASAIDDGNSGTEESVQRLAGPSRDVTAIEMMSYLGYSSAADASRVLLVEGYADDAWASGFASAVQAGNGAALVLSNGDDISDATADFLSGAGVPLICGPGTTQSACDAASAALNG</sequence>
<reference evidence="1 2" key="1">
    <citation type="submission" date="2018-09" db="EMBL/GenBank/DDBJ databases">
        <title>Complete genome sequence of Euzebya sp. DY32-46 isolated from seawater of Pacific Ocean.</title>
        <authorList>
            <person name="Xu L."/>
            <person name="Wu Y.-H."/>
            <person name="Xu X.-W."/>
        </authorList>
    </citation>
    <scope>NUCLEOTIDE SEQUENCE [LARGE SCALE GENOMIC DNA]</scope>
    <source>
        <strain evidence="1 2">DY32-46</strain>
    </source>
</reference>
<dbReference type="InterPro" id="IPR051922">
    <property type="entry name" value="Bact_Sporulation_Assoc"/>
</dbReference>
<dbReference type="AlphaFoldDB" id="A0A346Y273"/>
<proteinExistence type="predicted"/>